<evidence type="ECO:0000259" key="1">
    <source>
        <dbReference type="Pfam" id="PF13383"/>
    </source>
</evidence>
<dbReference type="EMBL" id="CAXLJM020000036">
    <property type="protein sequence ID" value="CAL8105630.1"/>
    <property type="molecule type" value="Genomic_DNA"/>
</dbReference>
<protein>
    <recommendedName>
        <fullName evidence="1">Methyltransferase domain-containing protein</fullName>
    </recommendedName>
</protein>
<evidence type="ECO:0000313" key="2">
    <source>
        <dbReference type="EMBL" id="CAL8105630.1"/>
    </source>
</evidence>
<dbReference type="SUPFAM" id="SSF53335">
    <property type="entry name" value="S-adenosyl-L-methionine-dependent methyltransferases"/>
    <property type="match status" value="1"/>
</dbReference>
<dbReference type="InterPro" id="IPR026913">
    <property type="entry name" value="METTL24"/>
</dbReference>
<reference evidence="2 3" key="1">
    <citation type="submission" date="2024-08" db="EMBL/GenBank/DDBJ databases">
        <authorList>
            <person name="Cucini C."/>
            <person name="Frati F."/>
        </authorList>
    </citation>
    <scope>NUCLEOTIDE SEQUENCE [LARGE SCALE GENOMIC DNA]</scope>
</reference>
<dbReference type="Pfam" id="PF13383">
    <property type="entry name" value="Methyltransf_22"/>
    <property type="match status" value="1"/>
</dbReference>
<dbReference type="PROSITE" id="PS51257">
    <property type="entry name" value="PROKAR_LIPOPROTEIN"/>
    <property type="match status" value="1"/>
</dbReference>
<dbReference type="InterPro" id="IPR025714">
    <property type="entry name" value="Methyltranfer_dom"/>
</dbReference>
<organism evidence="2 3">
    <name type="scientific">Orchesella dallaii</name>
    <dbReference type="NCBI Taxonomy" id="48710"/>
    <lineage>
        <taxon>Eukaryota</taxon>
        <taxon>Metazoa</taxon>
        <taxon>Ecdysozoa</taxon>
        <taxon>Arthropoda</taxon>
        <taxon>Hexapoda</taxon>
        <taxon>Collembola</taxon>
        <taxon>Entomobryomorpha</taxon>
        <taxon>Entomobryoidea</taxon>
        <taxon>Orchesellidae</taxon>
        <taxon>Orchesellinae</taxon>
        <taxon>Orchesella</taxon>
    </lineage>
</organism>
<evidence type="ECO:0000313" key="3">
    <source>
        <dbReference type="Proteomes" id="UP001642540"/>
    </source>
</evidence>
<dbReference type="PANTHER" id="PTHR32026">
    <property type="entry name" value="METHYLTRANSFERASE-LIKE PROTEIN 24"/>
    <property type="match status" value="1"/>
</dbReference>
<dbReference type="Proteomes" id="UP001642540">
    <property type="component" value="Unassembled WGS sequence"/>
</dbReference>
<sequence length="326" mass="37425">MKETDTRLLIIVLAMSFACIVVLRQSHSHVGHEDSASFRLEDIAEENCNNFLVDRMKHSSQSSILKRLQLSEKNWHDAVILRHEYMATKNNLDEFKPWGDTGFTVLWNLFAPTFDCPYMKKRIGSIGDGGKWLCGFELLEESKTTKAPCVVYSFGVNRESSFEAEILEKTNCDVFAYDMTVRRMGQQISGGGTKLRFKSVGLGVNNTHNLRTLETLMAENGHVWIDVLKIDIEGAEFATLESWFDSYNVLPFGQLQLEIHSHRLSFPDFYNWWERLESKGLRAFSSEINLYPCISPKGYRPDLMEYSFINVHISNIIVPTGFRPKI</sequence>
<name>A0ABP1QNA8_9HEXA</name>
<accession>A0ABP1QNA8</accession>
<keyword evidence="3" id="KW-1185">Reference proteome</keyword>
<proteinExistence type="predicted"/>
<feature type="domain" description="Methyltransferase" evidence="1">
    <location>
        <begin position="82"/>
        <end position="291"/>
    </location>
</feature>
<dbReference type="InterPro" id="IPR029063">
    <property type="entry name" value="SAM-dependent_MTases_sf"/>
</dbReference>
<comment type="caution">
    <text evidence="2">The sequence shown here is derived from an EMBL/GenBank/DDBJ whole genome shotgun (WGS) entry which is preliminary data.</text>
</comment>
<dbReference type="PANTHER" id="PTHR32026:SF10">
    <property type="entry name" value="METHYLTRANSFERASE-LIKE PROTEIN 24-RELATED"/>
    <property type="match status" value="1"/>
</dbReference>
<gene>
    <name evidence="2" type="ORF">ODALV1_LOCUS12132</name>
</gene>